<keyword evidence="6" id="KW-0808">Transferase</keyword>
<dbReference type="InterPro" id="IPR036688">
    <property type="entry name" value="MoeA_C_domain_IV_sf"/>
</dbReference>
<dbReference type="InterPro" id="IPR005110">
    <property type="entry name" value="MoeA_linker/N"/>
</dbReference>
<dbReference type="Proteomes" id="UP001139311">
    <property type="component" value="Unassembled WGS sequence"/>
</dbReference>
<dbReference type="GO" id="GO:0006777">
    <property type="term" value="P:Mo-molybdopterin cofactor biosynthetic process"/>
    <property type="evidence" value="ECO:0007669"/>
    <property type="project" value="UniProtKB-UniRule"/>
</dbReference>
<gene>
    <name evidence="8" type="ORF">LHA35_09445</name>
</gene>
<dbReference type="Gene3D" id="2.170.190.11">
    <property type="entry name" value="Molybdopterin biosynthesis moea protein, domain 3"/>
    <property type="match status" value="1"/>
</dbReference>
<evidence type="ECO:0000259" key="7">
    <source>
        <dbReference type="SMART" id="SM00852"/>
    </source>
</evidence>
<dbReference type="SUPFAM" id="SSF53218">
    <property type="entry name" value="Molybdenum cofactor biosynthesis proteins"/>
    <property type="match status" value="1"/>
</dbReference>
<accession>A0A9X1IBV7</accession>
<name>A0A9X1IBV7_9PROT</name>
<dbReference type="Gene3D" id="3.40.980.10">
    <property type="entry name" value="MoaB/Mog-like domain"/>
    <property type="match status" value="1"/>
</dbReference>
<dbReference type="EMBL" id="JAJAQI010000011">
    <property type="protein sequence ID" value="MCB4821955.1"/>
    <property type="molecule type" value="Genomic_DNA"/>
</dbReference>
<dbReference type="InterPro" id="IPR038987">
    <property type="entry name" value="MoeA-like"/>
</dbReference>
<keyword evidence="9" id="KW-1185">Reference proteome</keyword>
<comment type="catalytic activity">
    <reaction evidence="5">
        <text>adenylyl-molybdopterin + molybdate = Mo-molybdopterin + AMP + H(+)</text>
        <dbReference type="Rhea" id="RHEA:35047"/>
        <dbReference type="ChEBI" id="CHEBI:15378"/>
        <dbReference type="ChEBI" id="CHEBI:36264"/>
        <dbReference type="ChEBI" id="CHEBI:62727"/>
        <dbReference type="ChEBI" id="CHEBI:71302"/>
        <dbReference type="ChEBI" id="CHEBI:456215"/>
        <dbReference type="EC" id="2.10.1.1"/>
    </reaction>
</comment>
<dbReference type="Gene3D" id="3.90.105.10">
    <property type="entry name" value="Molybdopterin biosynthesis moea protein, domain 2"/>
    <property type="match status" value="1"/>
</dbReference>
<evidence type="ECO:0000256" key="5">
    <source>
        <dbReference type="ARBA" id="ARBA00047317"/>
    </source>
</evidence>
<feature type="domain" description="MoaB/Mog" evidence="7">
    <location>
        <begin position="175"/>
        <end position="304"/>
    </location>
</feature>
<proteinExistence type="inferred from homology"/>
<evidence type="ECO:0000256" key="3">
    <source>
        <dbReference type="ARBA" id="ARBA00010763"/>
    </source>
</evidence>
<dbReference type="SMART" id="SM00852">
    <property type="entry name" value="MoCF_biosynth"/>
    <property type="match status" value="1"/>
</dbReference>
<dbReference type="Pfam" id="PF03454">
    <property type="entry name" value="MoeA_C"/>
    <property type="match status" value="1"/>
</dbReference>
<dbReference type="GO" id="GO:0046872">
    <property type="term" value="F:metal ion binding"/>
    <property type="evidence" value="ECO:0007669"/>
    <property type="project" value="UniProtKB-UniRule"/>
</dbReference>
<evidence type="ECO:0000256" key="4">
    <source>
        <dbReference type="ARBA" id="ARBA00023150"/>
    </source>
</evidence>
<comment type="caution">
    <text evidence="8">The sequence shown here is derived from an EMBL/GenBank/DDBJ whole genome shotgun (WGS) entry which is preliminary data.</text>
</comment>
<comment type="cofactor">
    <cofactor evidence="6">
        <name>Mg(2+)</name>
        <dbReference type="ChEBI" id="CHEBI:18420"/>
    </cofactor>
</comment>
<protein>
    <recommendedName>
        <fullName evidence="6">Molybdopterin molybdenumtransferase</fullName>
        <ecNumber evidence="6">2.10.1.1</ecNumber>
    </recommendedName>
</protein>
<organism evidence="8 9">
    <name type="scientific">Roseicella aerolata</name>
    <dbReference type="NCBI Taxonomy" id="2883479"/>
    <lineage>
        <taxon>Bacteria</taxon>
        <taxon>Pseudomonadati</taxon>
        <taxon>Pseudomonadota</taxon>
        <taxon>Alphaproteobacteria</taxon>
        <taxon>Acetobacterales</taxon>
        <taxon>Roseomonadaceae</taxon>
        <taxon>Roseicella</taxon>
    </lineage>
</organism>
<comment type="similarity">
    <text evidence="3 6">Belongs to the MoeA family.</text>
</comment>
<dbReference type="EC" id="2.10.1.1" evidence="6"/>
<evidence type="ECO:0000256" key="6">
    <source>
        <dbReference type="RuleBase" id="RU365090"/>
    </source>
</evidence>
<dbReference type="GO" id="GO:0061599">
    <property type="term" value="F:molybdopterin molybdotransferase activity"/>
    <property type="evidence" value="ECO:0007669"/>
    <property type="project" value="UniProtKB-UniRule"/>
</dbReference>
<comment type="pathway">
    <text evidence="2 6">Cofactor biosynthesis; molybdopterin biosynthesis.</text>
</comment>
<keyword evidence="6" id="KW-0500">Molybdenum</keyword>
<evidence type="ECO:0000313" key="9">
    <source>
        <dbReference type="Proteomes" id="UP001139311"/>
    </source>
</evidence>
<keyword evidence="6" id="KW-0460">Magnesium</keyword>
<dbReference type="Gene3D" id="2.40.340.10">
    <property type="entry name" value="MoeA, C-terminal, domain IV"/>
    <property type="match status" value="1"/>
</dbReference>
<keyword evidence="4 6" id="KW-0501">Molybdenum cofactor biosynthesis</keyword>
<dbReference type="InterPro" id="IPR036135">
    <property type="entry name" value="MoeA_linker/N_sf"/>
</dbReference>
<sequence length="382" mass="37749">MDGRGAVTGAPLRLTAPDRALAALLALLPGPVAPGLVPVAEALGRVLARPLAAPGPVPAVPVARRDGWAVAAADTLGAGPYAPAPLPVAPARLGAGDPLPPGSDAVLPPFGLVLDGPFAQLLEPVAPGEGVRLPGEEIAAGTLLRAAGERLSPRDLPALAACGIDAVESRVPRLAWIAVGDEIAAEPARDTLWALFATLVAAEGGVPCRLPPVPDEPGAIAGALRAAAGHDLVLLAGGSGEGPGDRSAAGLAAAGRLVLHGLGARPGMSTGFGLVGEMPVLLLPGRAEDALAAWVLLARPALRHLAGAAAPAPRRARLARKLASAVGLLEIVPVRLAAPGLAEPLAIGALPLGALSAADALLLVPPGVEGYEAGNEVELHPL</sequence>
<reference evidence="8" key="1">
    <citation type="submission" date="2021-10" db="EMBL/GenBank/DDBJ databases">
        <title>Roseicella aerolatum sp. nov., isolated from aerosols of e-waste dismantling site.</title>
        <authorList>
            <person name="Qin T."/>
        </authorList>
    </citation>
    <scope>NUCLEOTIDE SEQUENCE</scope>
    <source>
        <strain evidence="8">GB24</strain>
    </source>
</reference>
<dbReference type="PANTHER" id="PTHR10192:SF5">
    <property type="entry name" value="GEPHYRIN"/>
    <property type="match status" value="1"/>
</dbReference>
<dbReference type="Pfam" id="PF03453">
    <property type="entry name" value="MoeA_N"/>
    <property type="match status" value="1"/>
</dbReference>
<dbReference type="PANTHER" id="PTHR10192">
    <property type="entry name" value="MOLYBDOPTERIN BIOSYNTHESIS PROTEIN"/>
    <property type="match status" value="1"/>
</dbReference>
<evidence type="ECO:0000256" key="2">
    <source>
        <dbReference type="ARBA" id="ARBA00005046"/>
    </source>
</evidence>
<dbReference type="RefSeq" id="WP_226607473.1">
    <property type="nucleotide sequence ID" value="NZ_JAJAQI010000011.1"/>
</dbReference>
<dbReference type="SUPFAM" id="SSF63867">
    <property type="entry name" value="MoeA C-terminal domain-like"/>
    <property type="match status" value="1"/>
</dbReference>
<dbReference type="InterPro" id="IPR036425">
    <property type="entry name" value="MoaB/Mog-like_dom_sf"/>
</dbReference>
<keyword evidence="6" id="KW-0479">Metal-binding</keyword>
<dbReference type="GO" id="GO:0005829">
    <property type="term" value="C:cytosol"/>
    <property type="evidence" value="ECO:0007669"/>
    <property type="project" value="TreeGrafter"/>
</dbReference>
<dbReference type="SUPFAM" id="SSF63882">
    <property type="entry name" value="MoeA N-terminal region -like"/>
    <property type="match status" value="1"/>
</dbReference>
<comment type="function">
    <text evidence="1 6">Catalyzes the insertion of molybdate into adenylated molybdopterin with the concomitant release of AMP.</text>
</comment>
<evidence type="ECO:0000256" key="1">
    <source>
        <dbReference type="ARBA" id="ARBA00002901"/>
    </source>
</evidence>
<dbReference type="InterPro" id="IPR001453">
    <property type="entry name" value="MoaB/Mog_dom"/>
</dbReference>
<dbReference type="InterPro" id="IPR005111">
    <property type="entry name" value="MoeA_C_domain_IV"/>
</dbReference>
<dbReference type="AlphaFoldDB" id="A0A9X1IBV7"/>
<dbReference type="Pfam" id="PF00994">
    <property type="entry name" value="MoCF_biosynth"/>
    <property type="match status" value="1"/>
</dbReference>
<evidence type="ECO:0000313" key="8">
    <source>
        <dbReference type="EMBL" id="MCB4821955.1"/>
    </source>
</evidence>